<comment type="caution">
    <text evidence="5">The sequence shown here is derived from an EMBL/GenBank/DDBJ whole genome shotgun (WGS) entry which is preliminary data.</text>
</comment>
<dbReference type="STRING" id="1263082.A0A068SCC3"/>
<organism evidence="5 6">
    <name type="scientific">Lichtheimia corymbifera JMRC:FSU:9682</name>
    <dbReference type="NCBI Taxonomy" id="1263082"/>
    <lineage>
        <taxon>Eukaryota</taxon>
        <taxon>Fungi</taxon>
        <taxon>Fungi incertae sedis</taxon>
        <taxon>Mucoromycota</taxon>
        <taxon>Mucoromycotina</taxon>
        <taxon>Mucoromycetes</taxon>
        <taxon>Mucorales</taxon>
        <taxon>Lichtheimiaceae</taxon>
        <taxon>Lichtheimia</taxon>
    </lineage>
</organism>
<dbReference type="GO" id="GO:0042273">
    <property type="term" value="P:ribosomal large subunit biogenesis"/>
    <property type="evidence" value="ECO:0007669"/>
    <property type="project" value="TreeGrafter"/>
</dbReference>
<sequence length="742" mass="85324">MAKSKKAQHQPQQKSKDKKTDRPHNGKATKITKRNNKNTAVSKAVEAKTGKKDKKDKSKKKSKMSVEDFFNGGFQDDDDDLDKELENMEMIEEQPDEDASDSEPEQQQQQQQQLDEDEDEDDESSSDQEMEDQVMEEDNDMEEEQEESDQEEDNDASSDSAKENATSDDDDDDDDDEQDTKDSRKKLVSDIEKHKKELEKLKKSDPEFYKYLQKEENNLLEFDESADDVPDDEAQEDEEDMDMDDVEASESEPEASDQEEQADPFGDDLELLTKKKVSAMIEQVDSKKSLPAMKKLLLAFKTAARMSDEEQQEGVSFVYKIQDPKVFNMVVTGTMRCAPMVFNHFLKSNKTPSASPRWHVAEGAVKSYLTNMLHLMRGLTDSDMLYLAAREAEKCSAYWVCFQKIAKDYLKVLLELWSTFTSSDNLRIQSFLAIRSLAVARVHKGKPNTYLDLCLRNIYLTFVRNCKGTNEHTLPSINLMRNLATQLYAIDLDLSYQQAFVYIRQLAIHLRNAMQLKNKESYQTIYNWQFVHCIDFWSNVLAANCADSNSPLHPLVYPLTQVALGAIQLVPTAQYFPARFHIIRSMITLGRSTKVYIPLAPYLMQLLESRELTAMAKPSTLKPLMWDIHLRAPKQYLHGRVYQDGIIEQLCECISEYYKSYAYHISFPEMVIPGIVAIKRFVKKRNATKTANIKGNKKLLDVASKLELKANFVLTQRSKIDFSPTDQEQVSKFIDDMRQKLQ</sequence>
<feature type="compositionally biased region" description="Acidic residues" evidence="4">
    <location>
        <begin position="114"/>
        <end position="156"/>
    </location>
</feature>
<dbReference type="InterPro" id="IPR005343">
    <property type="entry name" value="Noc2"/>
</dbReference>
<dbReference type="Pfam" id="PF03715">
    <property type="entry name" value="Noc2"/>
    <property type="match status" value="1"/>
</dbReference>
<feature type="compositionally biased region" description="Basic and acidic residues" evidence="4">
    <location>
        <begin position="180"/>
        <end position="207"/>
    </location>
</feature>
<evidence type="ECO:0000313" key="6">
    <source>
        <dbReference type="Proteomes" id="UP000027586"/>
    </source>
</evidence>
<feature type="compositionally biased region" description="Basic residues" evidence="4">
    <location>
        <begin position="25"/>
        <end position="36"/>
    </location>
</feature>
<keyword evidence="3" id="KW-0539">Nucleus</keyword>
<evidence type="ECO:0000256" key="2">
    <source>
        <dbReference type="ARBA" id="ARBA00005907"/>
    </source>
</evidence>
<dbReference type="PANTHER" id="PTHR12687">
    <property type="entry name" value="NUCLEOLAR COMPLEX 2 AND RAD4-RELATED"/>
    <property type="match status" value="1"/>
</dbReference>
<dbReference type="EMBL" id="CBTN010000078">
    <property type="protein sequence ID" value="CDH59944.1"/>
    <property type="molecule type" value="Genomic_DNA"/>
</dbReference>
<evidence type="ECO:0000256" key="3">
    <source>
        <dbReference type="ARBA" id="ARBA00023242"/>
    </source>
</evidence>
<keyword evidence="6" id="KW-1185">Reference proteome</keyword>
<evidence type="ECO:0000256" key="1">
    <source>
        <dbReference type="ARBA" id="ARBA00004123"/>
    </source>
</evidence>
<dbReference type="PANTHER" id="PTHR12687:SF4">
    <property type="entry name" value="NUCLEOLAR COMPLEX PROTEIN 2 HOMOLOG"/>
    <property type="match status" value="1"/>
</dbReference>
<feature type="compositionally biased region" description="Acidic residues" evidence="4">
    <location>
        <begin position="166"/>
        <end position="179"/>
    </location>
</feature>
<reference evidence="5" key="1">
    <citation type="submission" date="2013-08" db="EMBL/GenBank/DDBJ databases">
        <title>Gene expansion shapes genome architecture in the human pathogen Lichtheimia corymbifera: an evolutionary genomics analysis in the ancient terrestrial Mucorales (Mucoromycotina).</title>
        <authorList>
            <person name="Schwartze V.U."/>
            <person name="Winter S."/>
            <person name="Shelest E."/>
            <person name="Marcet-Houben M."/>
            <person name="Horn F."/>
            <person name="Wehner S."/>
            <person name="Hoffmann K."/>
            <person name="Riege K."/>
            <person name="Sammeth M."/>
            <person name="Nowrousian M."/>
            <person name="Valiante V."/>
            <person name="Linde J."/>
            <person name="Jacobsen I.D."/>
            <person name="Marz M."/>
            <person name="Brakhage A.A."/>
            <person name="Gabaldon T."/>
            <person name="Bocker S."/>
            <person name="Voigt K."/>
        </authorList>
    </citation>
    <scope>NUCLEOTIDE SEQUENCE [LARGE SCALE GENOMIC DNA]</scope>
    <source>
        <strain evidence="5">FSU 9682</strain>
    </source>
</reference>
<dbReference type="GO" id="GO:0005730">
    <property type="term" value="C:nucleolus"/>
    <property type="evidence" value="ECO:0007669"/>
    <property type="project" value="TreeGrafter"/>
</dbReference>
<dbReference type="GO" id="GO:0030690">
    <property type="term" value="C:Noc1p-Noc2p complex"/>
    <property type="evidence" value="ECO:0007669"/>
    <property type="project" value="TreeGrafter"/>
</dbReference>
<comment type="similarity">
    <text evidence="2">Belongs to the NOC2 family.</text>
</comment>
<proteinExistence type="inferred from homology"/>
<feature type="compositionally biased region" description="Basic and acidic residues" evidence="4">
    <location>
        <begin position="45"/>
        <end position="56"/>
    </location>
</feature>
<dbReference type="GO" id="GO:0005654">
    <property type="term" value="C:nucleoplasm"/>
    <property type="evidence" value="ECO:0007669"/>
    <property type="project" value="TreeGrafter"/>
</dbReference>
<evidence type="ECO:0000313" key="5">
    <source>
        <dbReference type="EMBL" id="CDH59944.1"/>
    </source>
</evidence>
<accession>A0A068SCC3</accession>
<name>A0A068SCC3_9FUNG</name>
<dbReference type="VEuPathDB" id="FungiDB:LCOR_10744.1"/>
<feature type="compositionally biased region" description="Acidic residues" evidence="4">
    <location>
        <begin position="221"/>
        <end position="265"/>
    </location>
</feature>
<dbReference type="GO" id="GO:0030691">
    <property type="term" value="C:Noc2p-Noc3p complex"/>
    <property type="evidence" value="ECO:0007669"/>
    <property type="project" value="TreeGrafter"/>
</dbReference>
<feature type="compositionally biased region" description="Basic and acidic residues" evidence="4">
    <location>
        <begin position="14"/>
        <end position="24"/>
    </location>
</feature>
<comment type="subcellular location">
    <subcellularLocation>
        <location evidence="1">Nucleus</location>
    </subcellularLocation>
</comment>
<feature type="region of interest" description="Disordered" evidence="4">
    <location>
        <begin position="1"/>
        <end position="207"/>
    </location>
</feature>
<feature type="region of interest" description="Disordered" evidence="4">
    <location>
        <begin position="219"/>
        <end position="265"/>
    </location>
</feature>
<evidence type="ECO:0000256" key="4">
    <source>
        <dbReference type="SAM" id="MobiDB-lite"/>
    </source>
</evidence>
<feature type="compositionally biased region" description="Acidic residues" evidence="4">
    <location>
        <begin position="75"/>
        <end position="104"/>
    </location>
</feature>
<gene>
    <name evidence="5" type="ORF">LCOR_10744.1</name>
</gene>
<dbReference type="Proteomes" id="UP000027586">
    <property type="component" value="Unassembled WGS sequence"/>
</dbReference>
<protein>
    <submittedName>
        <fullName evidence="5">Noc2-domain-containing protein</fullName>
    </submittedName>
</protein>
<dbReference type="AlphaFoldDB" id="A0A068SCC3"/>
<dbReference type="OrthoDB" id="10266662at2759"/>